<evidence type="ECO:0000313" key="4">
    <source>
        <dbReference type="Proteomes" id="UP000557344"/>
    </source>
</evidence>
<accession>A0A7W6ZLM6</accession>
<evidence type="ECO:0000313" key="3">
    <source>
        <dbReference type="Proteomes" id="UP000523431"/>
    </source>
</evidence>
<dbReference type="AlphaFoldDB" id="A0A7W6ZLM6"/>
<protein>
    <submittedName>
        <fullName evidence="2">Spy/CpxP family protein refolding chaperone</fullName>
    </submittedName>
</protein>
<gene>
    <name evidence="1" type="ORF">GGE46_004886</name>
    <name evidence="2" type="ORF">GGE57_004883</name>
</gene>
<dbReference type="Gene3D" id="1.20.120.1490">
    <property type="match status" value="1"/>
</dbReference>
<comment type="caution">
    <text evidence="2">The sequence shown here is derived from an EMBL/GenBank/DDBJ whole genome shotgun (WGS) entry which is preliminary data.</text>
</comment>
<dbReference type="RefSeq" id="WP_246723372.1">
    <property type="nucleotide sequence ID" value="NZ_JACIHU010000012.1"/>
</dbReference>
<dbReference type="EMBL" id="JACIID010000012">
    <property type="protein sequence ID" value="MBB4538102.1"/>
    <property type="molecule type" value="Genomic_DNA"/>
</dbReference>
<name>A0A7W6ZLM6_RHIET</name>
<evidence type="ECO:0000313" key="1">
    <source>
        <dbReference type="EMBL" id="MBB4482273.1"/>
    </source>
</evidence>
<sequence length="196" mass="21408">MIWIMFYGAAASNSDGPSATGTLSMKSLLLSFIFAILSTQVLAEGRHHATSRYIGEAGREVKSLSEADVDELTRGDGWGLAKPAELNGYPGPSHVLAMKNQIGLTDDQFQKVQQVFDLMQARASAEGRIFVDAERKLDAAFRSRTITETALGDLVAEAEASRSRLRFIHLAAHLEVAQVLDPGQIAIYEEHRGYSK</sequence>
<dbReference type="EMBL" id="JACIHU010000012">
    <property type="protein sequence ID" value="MBB4482273.1"/>
    <property type="molecule type" value="Genomic_DNA"/>
</dbReference>
<dbReference type="Proteomes" id="UP000557344">
    <property type="component" value="Unassembled WGS sequence"/>
</dbReference>
<organism evidence="2 3">
    <name type="scientific">Rhizobium etli</name>
    <dbReference type="NCBI Taxonomy" id="29449"/>
    <lineage>
        <taxon>Bacteria</taxon>
        <taxon>Pseudomonadati</taxon>
        <taxon>Pseudomonadota</taxon>
        <taxon>Alphaproteobacteria</taxon>
        <taxon>Hyphomicrobiales</taxon>
        <taxon>Rhizobiaceae</taxon>
        <taxon>Rhizobium/Agrobacterium group</taxon>
        <taxon>Rhizobium</taxon>
    </lineage>
</organism>
<dbReference type="Proteomes" id="UP000523431">
    <property type="component" value="Unassembled WGS sequence"/>
</dbReference>
<reference evidence="3 4" key="1">
    <citation type="submission" date="2020-08" db="EMBL/GenBank/DDBJ databases">
        <title>Genomic Encyclopedia of Type Strains, Phase IV (KMG-V): Genome sequencing to study the core and pangenomes of soil and plant-associated prokaryotes.</title>
        <authorList>
            <person name="Whitman W."/>
        </authorList>
    </citation>
    <scope>NUCLEOTIDE SEQUENCE [LARGE SCALE GENOMIC DNA]</scope>
    <source>
        <strain evidence="1 4">SEMIA 471</strain>
        <strain evidence="2 3">SEMIA 489</strain>
    </source>
</reference>
<proteinExistence type="predicted"/>
<evidence type="ECO:0000313" key="2">
    <source>
        <dbReference type="EMBL" id="MBB4538102.1"/>
    </source>
</evidence>